<feature type="transmembrane region" description="Helical" evidence="1">
    <location>
        <begin position="401"/>
        <end position="421"/>
    </location>
</feature>
<evidence type="ECO:0000256" key="1">
    <source>
        <dbReference type="SAM" id="Phobius"/>
    </source>
</evidence>
<name>A0A8J7BVW0_9CYAN</name>
<proteinExistence type="predicted"/>
<feature type="domain" description="G" evidence="2">
    <location>
        <begin position="11"/>
        <end position="149"/>
    </location>
</feature>
<keyword evidence="1" id="KW-1133">Transmembrane helix</keyword>
<feature type="transmembrane region" description="Helical" evidence="1">
    <location>
        <begin position="356"/>
        <end position="381"/>
    </location>
</feature>
<dbReference type="GO" id="GO:0005737">
    <property type="term" value="C:cytoplasm"/>
    <property type="evidence" value="ECO:0007669"/>
    <property type="project" value="TreeGrafter"/>
</dbReference>
<protein>
    <submittedName>
        <fullName evidence="3">DUF3482 domain-containing protein</fullName>
    </submittedName>
</protein>
<dbReference type="InterPro" id="IPR027417">
    <property type="entry name" value="P-loop_NTPase"/>
</dbReference>
<dbReference type="RefSeq" id="WP_190824942.1">
    <property type="nucleotide sequence ID" value="NZ_CAWPPI010000007.1"/>
</dbReference>
<gene>
    <name evidence="3" type="ORF">ICL16_00505</name>
</gene>
<keyword evidence="1" id="KW-0812">Transmembrane</keyword>
<evidence type="ECO:0000313" key="3">
    <source>
        <dbReference type="EMBL" id="MBD2770642.1"/>
    </source>
</evidence>
<comment type="caution">
    <text evidence="3">The sequence shown here is derived from an EMBL/GenBank/DDBJ whole genome shotgun (WGS) entry which is preliminary data.</text>
</comment>
<dbReference type="GO" id="GO:0002098">
    <property type="term" value="P:tRNA wobble uridine modification"/>
    <property type="evidence" value="ECO:0007669"/>
    <property type="project" value="TreeGrafter"/>
</dbReference>
<dbReference type="GO" id="GO:0030488">
    <property type="term" value="P:tRNA methylation"/>
    <property type="evidence" value="ECO:0007669"/>
    <property type="project" value="TreeGrafter"/>
</dbReference>
<dbReference type="InterPro" id="IPR006073">
    <property type="entry name" value="GTP-bd"/>
</dbReference>
<dbReference type="AlphaFoldDB" id="A0A8J7BVW0"/>
<dbReference type="GO" id="GO:0005525">
    <property type="term" value="F:GTP binding"/>
    <property type="evidence" value="ECO:0007669"/>
    <property type="project" value="InterPro"/>
</dbReference>
<dbReference type="Pfam" id="PF01926">
    <property type="entry name" value="MMR_HSR1"/>
    <property type="match status" value="1"/>
</dbReference>
<reference evidence="3" key="1">
    <citation type="submission" date="2020-09" db="EMBL/GenBank/DDBJ databases">
        <title>Iningainema tapete sp. nov. (Scytonemataceae, Cyanobacteria) from greenhouses in central Florida (USA) produces two types of nodularin with biosynthetic potential for microcystin-LR and anabaenopeptins.</title>
        <authorList>
            <person name="Berthold D.E."/>
            <person name="Lefler F.W."/>
            <person name="Huang I.-S."/>
            <person name="Abdulla H."/>
            <person name="Zimba P.V."/>
            <person name="Laughinghouse H.D. IV."/>
        </authorList>
    </citation>
    <scope>NUCLEOTIDE SEQUENCE</scope>
    <source>
        <strain evidence="3">BLCCT55</strain>
    </source>
</reference>
<feature type="transmembrane region" description="Helical" evidence="1">
    <location>
        <begin position="323"/>
        <end position="344"/>
    </location>
</feature>
<dbReference type="PANTHER" id="PTHR42714">
    <property type="entry name" value="TRNA MODIFICATION GTPASE GTPBP3"/>
    <property type="match status" value="1"/>
</dbReference>
<dbReference type="EMBL" id="JACXAE010000007">
    <property type="protein sequence ID" value="MBD2770642.1"/>
    <property type="molecule type" value="Genomic_DNA"/>
</dbReference>
<evidence type="ECO:0000313" key="4">
    <source>
        <dbReference type="Proteomes" id="UP000629098"/>
    </source>
</evidence>
<dbReference type="PANTHER" id="PTHR42714:SF2">
    <property type="entry name" value="TRNA MODIFICATION GTPASE GTPBP3, MITOCHONDRIAL"/>
    <property type="match status" value="1"/>
</dbReference>
<evidence type="ECO:0000259" key="2">
    <source>
        <dbReference type="Pfam" id="PF01926"/>
    </source>
</evidence>
<accession>A0A8J7BVW0</accession>
<dbReference type="Proteomes" id="UP000629098">
    <property type="component" value="Unassembled WGS sequence"/>
</dbReference>
<dbReference type="Gene3D" id="3.40.50.300">
    <property type="entry name" value="P-loop containing nucleotide triphosphate hydrolases"/>
    <property type="match status" value="1"/>
</dbReference>
<organism evidence="3 4">
    <name type="scientific">Iningainema tapete BLCC-T55</name>
    <dbReference type="NCBI Taxonomy" id="2748662"/>
    <lineage>
        <taxon>Bacteria</taxon>
        <taxon>Bacillati</taxon>
        <taxon>Cyanobacteriota</taxon>
        <taxon>Cyanophyceae</taxon>
        <taxon>Nostocales</taxon>
        <taxon>Scytonemataceae</taxon>
        <taxon>Iningainema tapete</taxon>
    </lineage>
</organism>
<keyword evidence="4" id="KW-1185">Reference proteome</keyword>
<sequence>MFNSNDSRIVIALAGHTGVGKTTLISTLRKAPSGEIGNMGNTTKKAESYNFPEYKSLHATFVDCPGFQNAVAMFDYLDAKQEGIINKFLAKFQKRNINVEYDIRAVEALKSSDVVLYVGNLINPADDSHTNEVKVIQQIQRRVIVILNKAGEFEDSHGRTEKDKRINQWKNELIQKAGIEPENIIDFDSHFDNPSKVQEIYNAILRILPPKRGEVFKEGLKEFEKRQHEIEQEAYKLLAREVISIRNKTLKQKINDNSRGTAKRELEKEIENLLNYHVLSFIQKASQLYEIGAKNPTMSVNQFLKKARENIEKPTARQRMTDAALGGSIGGVAVSAAYAGLFAAATFFTGGAAIPALIAAAGTGAAYGAGIGTIGGSIIGAAAAKGDNVYKINLDAEVTEYLAEICIALIYGLSHYGYGAFYSTNMRDKEKEIPVTKSNELRNKVQQINKNRKHKLNWITATELQIINWCEETLRQLEA</sequence>
<dbReference type="SUPFAM" id="SSF52540">
    <property type="entry name" value="P-loop containing nucleoside triphosphate hydrolases"/>
    <property type="match status" value="1"/>
</dbReference>
<keyword evidence="1" id="KW-0472">Membrane</keyword>